<sequence>MSAVTSGPTRDIARAAVRAELAQVAFEVFRRDGFDRVTLNDVAAEAGVSRSTFLRYFPSKEDAVLGGLNMQGQRFVTALRARPAAEVDWTALRRAMDALLEDYHRDPANALARTQLIYQTPALHAGCQVRQAGWRPALAHTLTGRATSRRPAASGLAATVRAAAAIDCLNIASEHWADTSGRRDLGDLLDEAFAALAPRPQSQARTLPS</sequence>
<dbReference type="Pfam" id="PF17754">
    <property type="entry name" value="TetR_C_14"/>
    <property type="match status" value="1"/>
</dbReference>
<gene>
    <name evidence="6" type="ORF">CC117_27155</name>
</gene>
<dbReference type="PROSITE" id="PS50977">
    <property type="entry name" value="HTH_TETR_2"/>
    <property type="match status" value="1"/>
</dbReference>
<feature type="DNA-binding region" description="H-T-H motif" evidence="4">
    <location>
        <begin position="38"/>
        <end position="57"/>
    </location>
</feature>
<accession>A0A1S1QFA9</accession>
<dbReference type="AlphaFoldDB" id="A0A1S1QFA9"/>
<dbReference type="OrthoDB" id="8688418at2"/>
<organism evidence="6 7">
    <name type="scientific">Parafrankia colletiae</name>
    <dbReference type="NCBI Taxonomy" id="573497"/>
    <lineage>
        <taxon>Bacteria</taxon>
        <taxon>Bacillati</taxon>
        <taxon>Actinomycetota</taxon>
        <taxon>Actinomycetes</taxon>
        <taxon>Frankiales</taxon>
        <taxon>Frankiaceae</taxon>
        <taxon>Parafrankia</taxon>
    </lineage>
</organism>
<dbReference type="Gene3D" id="1.10.10.60">
    <property type="entry name" value="Homeodomain-like"/>
    <property type="match status" value="1"/>
</dbReference>
<dbReference type="Pfam" id="PF00440">
    <property type="entry name" value="TetR_N"/>
    <property type="match status" value="1"/>
</dbReference>
<keyword evidence="7" id="KW-1185">Reference proteome</keyword>
<dbReference type="SUPFAM" id="SSF46689">
    <property type="entry name" value="Homeodomain-like"/>
    <property type="match status" value="1"/>
</dbReference>
<evidence type="ECO:0000256" key="3">
    <source>
        <dbReference type="ARBA" id="ARBA00023163"/>
    </source>
</evidence>
<evidence type="ECO:0000313" key="7">
    <source>
        <dbReference type="Proteomes" id="UP000179627"/>
    </source>
</evidence>
<reference evidence="7" key="1">
    <citation type="submission" date="2016-07" db="EMBL/GenBank/DDBJ databases">
        <title>Sequence Frankia sp. strain CcI1.17.</title>
        <authorList>
            <person name="Ghodhbane-Gtari F."/>
            <person name="Swanson E."/>
            <person name="Gueddou A."/>
            <person name="Morris K."/>
            <person name="Hezbri K."/>
            <person name="Ktari A."/>
            <person name="Nouioui I."/>
            <person name="Abebe-Akele F."/>
            <person name="Simpson S."/>
            <person name="Thomas K."/>
            <person name="Gtari M."/>
            <person name="Tisa L.S."/>
            <person name="Hurst S."/>
        </authorList>
    </citation>
    <scope>NUCLEOTIDE SEQUENCE [LARGE SCALE GENOMIC DNA]</scope>
    <source>
        <strain evidence="7">Cc1.17</strain>
    </source>
</reference>
<dbReference type="InterPro" id="IPR041347">
    <property type="entry name" value="MftR_C"/>
</dbReference>
<keyword evidence="1" id="KW-0805">Transcription regulation</keyword>
<feature type="domain" description="HTH tetR-type" evidence="5">
    <location>
        <begin position="15"/>
        <end position="75"/>
    </location>
</feature>
<keyword evidence="2 4" id="KW-0238">DNA-binding</keyword>
<keyword evidence="3" id="KW-0804">Transcription</keyword>
<dbReference type="InterPro" id="IPR009057">
    <property type="entry name" value="Homeodomain-like_sf"/>
</dbReference>
<evidence type="ECO:0000256" key="2">
    <source>
        <dbReference type="ARBA" id="ARBA00023125"/>
    </source>
</evidence>
<dbReference type="GO" id="GO:0003700">
    <property type="term" value="F:DNA-binding transcription factor activity"/>
    <property type="evidence" value="ECO:0007669"/>
    <property type="project" value="TreeGrafter"/>
</dbReference>
<dbReference type="InterPro" id="IPR050109">
    <property type="entry name" value="HTH-type_TetR-like_transc_reg"/>
</dbReference>
<dbReference type="PRINTS" id="PR00455">
    <property type="entry name" value="HTHTETR"/>
</dbReference>
<dbReference type="PANTHER" id="PTHR30055">
    <property type="entry name" value="HTH-TYPE TRANSCRIPTIONAL REGULATOR RUTR"/>
    <property type="match status" value="1"/>
</dbReference>
<proteinExistence type="predicted"/>
<evidence type="ECO:0000313" key="6">
    <source>
        <dbReference type="EMBL" id="OHV30964.1"/>
    </source>
</evidence>
<dbReference type="PANTHER" id="PTHR30055:SF238">
    <property type="entry name" value="MYCOFACTOCIN BIOSYNTHESIS TRANSCRIPTIONAL REGULATOR MFTR-RELATED"/>
    <property type="match status" value="1"/>
</dbReference>
<name>A0A1S1QFA9_9ACTN</name>
<evidence type="ECO:0000256" key="1">
    <source>
        <dbReference type="ARBA" id="ARBA00023015"/>
    </source>
</evidence>
<comment type="caution">
    <text evidence="6">The sequence shown here is derived from an EMBL/GenBank/DDBJ whole genome shotgun (WGS) entry which is preliminary data.</text>
</comment>
<dbReference type="GO" id="GO:0000976">
    <property type="term" value="F:transcription cis-regulatory region binding"/>
    <property type="evidence" value="ECO:0007669"/>
    <property type="project" value="TreeGrafter"/>
</dbReference>
<dbReference type="EMBL" id="MBLM01000148">
    <property type="protein sequence ID" value="OHV30964.1"/>
    <property type="molecule type" value="Genomic_DNA"/>
</dbReference>
<dbReference type="Gene3D" id="1.10.357.10">
    <property type="entry name" value="Tetracycline Repressor, domain 2"/>
    <property type="match status" value="1"/>
</dbReference>
<dbReference type="Proteomes" id="UP000179627">
    <property type="component" value="Unassembled WGS sequence"/>
</dbReference>
<protein>
    <submittedName>
        <fullName evidence="6">Transcriptional regulator</fullName>
    </submittedName>
</protein>
<evidence type="ECO:0000256" key="4">
    <source>
        <dbReference type="PROSITE-ProRule" id="PRU00335"/>
    </source>
</evidence>
<evidence type="ECO:0000259" key="5">
    <source>
        <dbReference type="PROSITE" id="PS50977"/>
    </source>
</evidence>
<dbReference type="InterPro" id="IPR001647">
    <property type="entry name" value="HTH_TetR"/>
</dbReference>